<comment type="catalytic activity">
    <reaction evidence="14 18">
        <text>Typically cleaves a -Gly-|-Phe- bond to release an N-terminal, basic peptide of 5-8 residues from type IV prepilin, and then N-methylates the new N-terminal amino group, the methyl donor being S-adenosyl-L-methionine.</text>
        <dbReference type="EC" id="3.4.23.43"/>
    </reaction>
</comment>
<keyword evidence="3" id="KW-1003">Cell membrane</keyword>
<protein>
    <recommendedName>
        <fullName evidence="16 18">Prepilin leader peptidase/N-methyltransferase</fullName>
        <ecNumber evidence="18">2.1.1.-</ecNumber>
        <ecNumber evidence="15 18">3.4.23.43</ecNumber>
    </recommendedName>
</protein>
<dbReference type="Pfam" id="PF01478">
    <property type="entry name" value="Peptidase_A24"/>
    <property type="match status" value="1"/>
</dbReference>
<dbReference type="Proteomes" id="UP000276634">
    <property type="component" value="Unassembled WGS sequence"/>
</dbReference>
<keyword evidence="6 18" id="KW-0645">Protease</keyword>
<evidence type="ECO:0000256" key="16">
    <source>
        <dbReference type="ARBA" id="ARBA00071870"/>
    </source>
</evidence>
<gene>
    <name evidence="22" type="ORF">EDC57_2371</name>
</gene>
<accession>A0A3N1XSS8</accession>
<dbReference type="InterPro" id="IPR010627">
    <property type="entry name" value="Prepilin_pept_A24_N"/>
</dbReference>
<feature type="domain" description="Prepilin peptidase A24 N-terminal" evidence="21">
    <location>
        <begin position="21"/>
        <end position="125"/>
    </location>
</feature>
<name>A0A3N1XSS8_9GAMM</name>
<dbReference type="AlphaFoldDB" id="A0A3N1XSS8"/>
<feature type="transmembrane region" description="Helical" evidence="19">
    <location>
        <begin position="129"/>
        <end position="147"/>
    </location>
</feature>
<evidence type="ECO:0000256" key="4">
    <source>
        <dbReference type="ARBA" id="ARBA00022519"/>
    </source>
</evidence>
<feature type="transmembrane region" description="Helical" evidence="19">
    <location>
        <begin position="215"/>
        <end position="248"/>
    </location>
</feature>
<evidence type="ECO:0000256" key="10">
    <source>
        <dbReference type="ARBA" id="ARBA00022801"/>
    </source>
</evidence>
<dbReference type="InterPro" id="IPR050882">
    <property type="entry name" value="Prepilin_peptidase/N-MTase"/>
</dbReference>
<evidence type="ECO:0000313" key="23">
    <source>
        <dbReference type="Proteomes" id="UP000276634"/>
    </source>
</evidence>
<dbReference type="GO" id="GO:0006465">
    <property type="term" value="P:signal peptide processing"/>
    <property type="evidence" value="ECO:0007669"/>
    <property type="project" value="TreeGrafter"/>
</dbReference>
<evidence type="ECO:0000259" key="21">
    <source>
        <dbReference type="Pfam" id="PF06750"/>
    </source>
</evidence>
<feature type="transmembrane region" description="Helical" evidence="19">
    <location>
        <begin position="12"/>
        <end position="33"/>
    </location>
</feature>
<dbReference type="InterPro" id="IPR014032">
    <property type="entry name" value="Peptidase_A24A_bac"/>
</dbReference>
<feature type="transmembrane region" description="Helical" evidence="19">
    <location>
        <begin position="260"/>
        <end position="283"/>
    </location>
</feature>
<evidence type="ECO:0000256" key="2">
    <source>
        <dbReference type="ARBA" id="ARBA00005801"/>
    </source>
</evidence>
<evidence type="ECO:0000256" key="18">
    <source>
        <dbReference type="RuleBase" id="RU003794"/>
    </source>
</evidence>
<sequence>MGDIELLAASPGLLALAAAVLALPVGSFLNVVVHRLPVMLMRRWQAECAELRGEPAPRHEPYDLARPRSRCPQCGHPIRARDNIPILSYLVLRGRCAHCGGRIPLRYPLLEALTALASALVAWRFGWSVQTAAALALTWALLALAFIDLEHQILPDPLTLPLLWFGLLLATGGVFVDLQSAVLGAVAGYLSLWLVYHLFRLATGKEGMGYGDFKLLAMLGAWLGWQMLPLIILLSSVVGAAAGIALMALGRHARGTPMPFGPFLAAAGWIALLWGDALVALYLGPTTL</sequence>
<dbReference type="EMBL" id="RJVI01000003">
    <property type="protein sequence ID" value="ROR29699.1"/>
    <property type="molecule type" value="Genomic_DNA"/>
</dbReference>
<evidence type="ECO:0000256" key="5">
    <source>
        <dbReference type="ARBA" id="ARBA00022603"/>
    </source>
</evidence>
<dbReference type="GO" id="GO:0005886">
    <property type="term" value="C:plasma membrane"/>
    <property type="evidence" value="ECO:0007669"/>
    <property type="project" value="UniProtKB-SubCell"/>
</dbReference>
<evidence type="ECO:0000256" key="15">
    <source>
        <dbReference type="ARBA" id="ARBA00067082"/>
    </source>
</evidence>
<keyword evidence="11 19" id="KW-1133">Transmembrane helix</keyword>
<dbReference type="PANTHER" id="PTHR30487">
    <property type="entry name" value="TYPE 4 PREPILIN-LIKE PROTEINS LEADER PEPTIDE-PROCESSING ENZYME"/>
    <property type="match status" value="1"/>
</dbReference>
<evidence type="ECO:0000256" key="7">
    <source>
        <dbReference type="ARBA" id="ARBA00022679"/>
    </source>
</evidence>
<keyword evidence="13 18" id="KW-0511">Multifunctional enzyme</keyword>
<comment type="caution">
    <text evidence="22">The sequence shown here is derived from an EMBL/GenBank/DDBJ whole genome shotgun (WGS) entry which is preliminary data.</text>
</comment>
<dbReference type="EC" id="2.1.1.-" evidence="18"/>
<evidence type="ECO:0000256" key="6">
    <source>
        <dbReference type="ARBA" id="ARBA00022670"/>
    </source>
</evidence>
<keyword evidence="7 18" id="KW-0808">Transferase</keyword>
<proteinExistence type="inferred from homology"/>
<evidence type="ECO:0000256" key="13">
    <source>
        <dbReference type="ARBA" id="ARBA00023268"/>
    </source>
</evidence>
<dbReference type="GO" id="GO:0008168">
    <property type="term" value="F:methyltransferase activity"/>
    <property type="evidence" value="ECO:0007669"/>
    <property type="project" value="UniProtKB-KW"/>
</dbReference>
<dbReference type="FunFam" id="1.20.120.1220:FF:000001">
    <property type="entry name" value="Type 4 prepilin-like proteins leader peptide-processing enzyme"/>
    <property type="match status" value="1"/>
</dbReference>
<dbReference type="PRINTS" id="PR00864">
    <property type="entry name" value="PREPILNPTASE"/>
</dbReference>
<evidence type="ECO:0000256" key="19">
    <source>
        <dbReference type="SAM" id="Phobius"/>
    </source>
</evidence>
<comment type="function">
    <text evidence="18">Plays an essential role in type IV pili and type II pseudopili formation by proteolytically removing the leader sequence from substrate proteins and subsequently monomethylating the alpha-amino group of the newly exposed N-terminal phenylalanine.</text>
</comment>
<dbReference type="EC" id="3.4.23.43" evidence="15 18"/>
<dbReference type="RefSeq" id="WP_123402097.1">
    <property type="nucleotide sequence ID" value="NZ_RJVI01000003.1"/>
</dbReference>
<organism evidence="22 23">
    <name type="scientific">Inmirania thermothiophila</name>
    <dbReference type="NCBI Taxonomy" id="1750597"/>
    <lineage>
        <taxon>Bacteria</taxon>
        <taxon>Pseudomonadati</taxon>
        <taxon>Pseudomonadota</taxon>
        <taxon>Gammaproteobacteria</taxon>
        <taxon>Chromatiales</taxon>
        <taxon>Ectothiorhodospiraceae</taxon>
        <taxon>Inmirania</taxon>
    </lineage>
</organism>
<evidence type="ECO:0000256" key="14">
    <source>
        <dbReference type="ARBA" id="ARBA00050401"/>
    </source>
</evidence>
<dbReference type="InterPro" id="IPR000045">
    <property type="entry name" value="Prepilin_IV_endopep_pep"/>
</dbReference>
<keyword evidence="8" id="KW-0949">S-adenosyl-L-methionine</keyword>
<evidence type="ECO:0000313" key="22">
    <source>
        <dbReference type="EMBL" id="ROR29699.1"/>
    </source>
</evidence>
<evidence type="ECO:0000256" key="8">
    <source>
        <dbReference type="ARBA" id="ARBA00022691"/>
    </source>
</evidence>
<evidence type="ECO:0000256" key="1">
    <source>
        <dbReference type="ARBA" id="ARBA00004429"/>
    </source>
</evidence>
<keyword evidence="4" id="KW-0997">Cell inner membrane</keyword>
<comment type="subcellular location">
    <subcellularLocation>
        <location evidence="1">Cell inner membrane</location>
        <topology evidence="1">Multi-pass membrane protein</topology>
    </subcellularLocation>
    <subcellularLocation>
        <location evidence="18">Cell membrane</location>
        <topology evidence="18">Multi-pass membrane protein</topology>
    </subcellularLocation>
</comment>
<keyword evidence="9 18" id="KW-0812">Transmembrane</keyword>
<keyword evidence="23" id="KW-1185">Reference proteome</keyword>
<reference evidence="22 23" key="1">
    <citation type="submission" date="2018-11" db="EMBL/GenBank/DDBJ databases">
        <title>Genomic Encyclopedia of Type Strains, Phase IV (KMG-IV): sequencing the most valuable type-strain genomes for metagenomic binning, comparative biology and taxonomic classification.</title>
        <authorList>
            <person name="Goeker M."/>
        </authorList>
    </citation>
    <scope>NUCLEOTIDE SEQUENCE [LARGE SCALE GENOMIC DNA]</scope>
    <source>
        <strain evidence="22 23">DSM 100275</strain>
    </source>
</reference>
<evidence type="ECO:0000259" key="20">
    <source>
        <dbReference type="Pfam" id="PF01478"/>
    </source>
</evidence>
<evidence type="ECO:0000256" key="12">
    <source>
        <dbReference type="ARBA" id="ARBA00023136"/>
    </source>
</evidence>
<dbReference type="OrthoDB" id="9789291at2"/>
<dbReference type="PANTHER" id="PTHR30487:SF0">
    <property type="entry name" value="PREPILIN LEADER PEPTIDASE_N-METHYLTRANSFERASE-RELATED"/>
    <property type="match status" value="1"/>
</dbReference>
<keyword evidence="10 18" id="KW-0378">Hydrolase</keyword>
<dbReference type="GO" id="GO:0004190">
    <property type="term" value="F:aspartic-type endopeptidase activity"/>
    <property type="evidence" value="ECO:0007669"/>
    <property type="project" value="UniProtKB-EC"/>
</dbReference>
<evidence type="ECO:0000256" key="11">
    <source>
        <dbReference type="ARBA" id="ARBA00022989"/>
    </source>
</evidence>
<keyword evidence="5 18" id="KW-0489">Methyltransferase</keyword>
<dbReference type="GO" id="GO:0032259">
    <property type="term" value="P:methylation"/>
    <property type="evidence" value="ECO:0007669"/>
    <property type="project" value="UniProtKB-KW"/>
</dbReference>
<evidence type="ECO:0000256" key="9">
    <source>
        <dbReference type="ARBA" id="ARBA00022692"/>
    </source>
</evidence>
<evidence type="ECO:0000256" key="3">
    <source>
        <dbReference type="ARBA" id="ARBA00022475"/>
    </source>
</evidence>
<feature type="transmembrane region" description="Helical" evidence="19">
    <location>
        <begin position="182"/>
        <end position="203"/>
    </location>
</feature>
<dbReference type="Gene3D" id="1.20.120.1220">
    <property type="match status" value="1"/>
</dbReference>
<feature type="domain" description="Prepilin type IV endopeptidase peptidase" evidence="20">
    <location>
        <begin position="136"/>
        <end position="244"/>
    </location>
</feature>
<evidence type="ECO:0000256" key="17">
    <source>
        <dbReference type="RuleBase" id="RU003793"/>
    </source>
</evidence>
<keyword evidence="12 19" id="KW-0472">Membrane</keyword>
<feature type="transmembrane region" description="Helical" evidence="19">
    <location>
        <begin position="159"/>
        <end position="176"/>
    </location>
</feature>
<comment type="similarity">
    <text evidence="2 17">Belongs to the peptidase A24 family.</text>
</comment>
<dbReference type="Pfam" id="PF06750">
    <property type="entry name" value="A24_N_bact"/>
    <property type="match status" value="1"/>
</dbReference>